<dbReference type="GO" id="GO:0070681">
    <property type="term" value="P:glutaminyl-tRNAGln biosynthesis via transamidation"/>
    <property type="evidence" value="ECO:0007669"/>
    <property type="project" value="TreeGrafter"/>
</dbReference>
<name>A0A9Q9BYC3_9RICK</name>
<organism evidence="1 3">
    <name type="scientific">Neoehrlichia mikurensis</name>
    <dbReference type="NCBI Taxonomy" id="89586"/>
    <lineage>
        <taxon>Bacteria</taxon>
        <taxon>Pseudomonadati</taxon>
        <taxon>Pseudomonadota</taxon>
        <taxon>Alphaproteobacteria</taxon>
        <taxon>Rickettsiales</taxon>
        <taxon>Anaplasmataceae</taxon>
        <taxon>Candidatus Neoehrlichia</taxon>
    </lineage>
</organism>
<keyword evidence="4" id="KW-1185">Reference proteome</keyword>
<dbReference type="EMBL" id="CP089286">
    <property type="protein sequence ID" value="UTO55711.1"/>
    <property type="molecule type" value="Genomic_DNA"/>
</dbReference>
<dbReference type="Pfam" id="PF02686">
    <property type="entry name" value="GatC"/>
    <property type="match status" value="1"/>
</dbReference>
<evidence type="ECO:0000313" key="2">
    <source>
        <dbReference type="EMBL" id="UTO56628.1"/>
    </source>
</evidence>
<dbReference type="AlphaFoldDB" id="A0A9Q9BYC3"/>
<dbReference type="PANTHER" id="PTHR15004">
    <property type="entry name" value="GLUTAMYL-TRNA(GLN) AMIDOTRANSFERASE SUBUNIT C, MITOCHONDRIAL"/>
    <property type="match status" value="1"/>
</dbReference>
<reference evidence="1" key="1">
    <citation type="journal article" date="2022" name="Microorganisms">
        <title>Assembly and Comparison of Ca. Neoehrlichia mikurensis Genomes.</title>
        <authorList>
            <person name="Azagi T."/>
            <person name="Dirks R.P."/>
            <person name="Yebra-Pimentel E.S."/>
            <person name="Schaap P.J."/>
            <person name="Koehorst J.J."/>
            <person name="Esser H.J."/>
            <person name="Sprong H."/>
        </authorList>
    </citation>
    <scope>NUCLEOTIDE SEQUENCE</scope>
    <source>
        <strain evidence="2">18-2804</strain>
        <strain evidence="1">18-2837</strain>
    </source>
</reference>
<gene>
    <name evidence="1" type="primary">gatC</name>
    <name evidence="2" type="ORF">LUA81_01330</name>
    <name evidence="1" type="ORF">LUA82_01340</name>
</gene>
<proteinExistence type="predicted"/>
<dbReference type="EMBL" id="CP089285">
    <property type="protein sequence ID" value="UTO56628.1"/>
    <property type="molecule type" value="Genomic_DNA"/>
</dbReference>
<evidence type="ECO:0000313" key="1">
    <source>
        <dbReference type="EMBL" id="UTO55711.1"/>
    </source>
</evidence>
<evidence type="ECO:0000313" key="3">
    <source>
        <dbReference type="Proteomes" id="UP001059822"/>
    </source>
</evidence>
<dbReference type="GO" id="GO:0006450">
    <property type="term" value="P:regulation of translational fidelity"/>
    <property type="evidence" value="ECO:0007669"/>
    <property type="project" value="InterPro"/>
</dbReference>
<dbReference type="NCBIfam" id="TIGR00135">
    <property type="entry name" value="gatC"/>
    <property type="match status" value="1"/>
</dbReference>
<evidence type="ECO:0000313" key="4">
    <source>
        <dbReference type="Proteomes" id="UP001059985"/>
    </source>
</evidence>
<protein>
    <submittedName>
        <fullName evidence="1">Asp-tRNA(Asn)/Glu-tRNA(Gln) amidotransferase subunit GatC</fullName>
    </submittedName>
</protein>
<sequence>MEKYSKNNDIVHHEHSSTESINAARLKEIAKLVKIRLSDHEIKYYSNQLEKVVSWFNIISQVDTNDVPPMYYGNPFHKLITRQDIVNDGNVKDQVLSNTKSEYGYFVVPKVM</sequence>
<dbReference type="InterPro" id="IPR003837">
    <property type="entry name" value="GatC"/>
</dbReference>
<dbReference type="RefSeq" id="WP_218193766.1">
    <property type="nucleotide sequence ID" value="NZ_CP054597.1"/>
</dbReference>
<accession>A0A9Q9BYC3</accession>
<dbReference type="PANTHER" id="PTHR15004:SF0">
    <property type="entry name" value="GLUTAMYL-TRNA(GLN) AMIDOTRANSFERASE SUBUNIT C, MITOCHONDRIAL"/>
    <property type="match status" value="1"/>
</dbReference>
<dbReference type="Proteomes" id="UP001059822">
    <property type="component" value="Chromosome"/>
</dbReference>
<dbReference type="Proteomes" id="UP001059985">
    <property type="component" value="Chromosome"/>
</dbReference>